<gene>
    <name evidence="7" type="ORF">ACFF45_16135</name>
</gene>
<dbReference type="SUPFAM" id="SSF46689">
    <property type="entry name" value="Homeodomain-like"/>
    <property type="match status" value="1"/>
</dbReference>
<dbReference type="PANTHER" id="PTHR30055">
    <property type="entry name" value="HTH-TYPE TRANSCRIPTIONAL REGULATOR RUTR"/>
    <property type="match status" value="1"/>
</dbReference>
<evidence type="ECO:0000256" key="4">
    <source>
        <dbReference type="PROSITE-ProRule" id="PRU00335"/>
    </source>
</evidence>
<evidence type="ECO:0000313" key="8">
    <source>
        <dbReference type="Proteomes" id="UP001589709"/>
    </source>
</evidence>
<dbReference type="PANTHER" id="PTHR30055:SF234">
    <property type="entry name" value="HTH-TYPE TRANSCRIPTIONAL REGULATOR BETI"/>
    <property type="match status" value="1"/>
</dbReference>
<keyword evidence="8" id="KW-1185">Reference proteome</keyword>
<evidence type="ECO:0000256" key="2">
    <source>
        <dbReference type="ARBA" id="ARBA00023125"/>
    </source>
</evidence>
<evidence type="ECO:0000259" key="6">
    <source>
        <dbReference type="PROSITE" id="PS50977"/>
    </source>
</evidence>
<dbReference type="PRINTS" id="PR00455">
    <property type="entry name" value="HTHTETR"/>
</dbReference>
<sequence length="212" mass="23019">MTAAQPLTPVPRPRPGLRERKKTRTREAIRAAAYALIEERGYDATTIEQIADRAEVSASTVFRYFPTKEDIVLLGGAADGPPLLAAFRARPADEPWQDSLRHVMRQAIGPGADERPEVTRLRCRLTAEIPAVRSRMLQSLSETGHLLARAVGERSGRDPDGLEVRVFTACLAGALVEVAQYWARTGFRGDLAELADRALTAHGGGGSGAENH</sequence>
<dbReference type="InterPro" id="IPR001647">
    <property type="entry name" value="HTH_TetR"/>
</dbReference>
<dbReference type="Gene3D" id="1.10.10.60">
    <property type="entry name" value="Homeodomain-like"/>
    <property type="match status" value="1"/>
</dbReference>
<accession>A0ABV5N1W7</accession>
<dbReference type="InterPro" id="IPR041347">
    <property type="entry name" value="MftR_C"/>
</dbReference>
<protein>
    <submittedName>
        <fullName evidence="7">TetR/AcrR family transcriptional regulator</fullName>
    </submittedName>
</protein>
<keyword evidence="3" id="KW-0804">Transcription</keyword>
<dbReference type="RefSeq" id="WP_381346720.1">
    <property type="nucleotide sequence ID" value="NZ_JBHMCY010000027.1"/>
</dbReference>
<dbReference type="Gene3D" id="1.10.357.10">
    <property type="entry name" value="Tetracycline Repressor, domain 2"/>
    <property type="match status" value="1"/>
</dbReference>
<keyword evidence="2 4" id="KW-0238">DNA-binding</keyword>
<organism evidence="7 8">
    <name type="scientific">Streptomyces cinereospinus</name>
    <dbReference type="NCBI Taxonomy" id="285561"/>
    <lineage>
        <taxon>Bacteria</taxon>
        <taxon>Bacillati</taxon>
        <taxon>Actinomycetota</taxon>
        <taxon>Actinomycetes</taxon>
        <taxon>Kitasatosporales</taxon>
        <taxon>Streptomycetaceae</taxon>
        <taxon>Streptomyces</taxon>
    </lineage>
</organism>
<dbReference type="EMBL" id="JBHMCY010000027">
    <property type="protein sequence ID" value="MFB9464192.1"/>
    <property type="molecule type" value="Genomic_DNA"/>
</dbReference>
<evidence type="ECO:0000256" key="1">
    <source>
        <dbReference type="ARBA" id="ARBA00023015"/>
    </source>
</evidence>
<dbReference type="InterPro" id="IPR050109">
    <property type="entry name" value="HTH-type_TetR-like_transc_reg"/>
</dbReference>
<feature type="domain" description="HTH tetR-type" evidence="6">
    <location>
        <begin position="23"/>
        <end position="83"/>
    </location>
</feature>
<name>A0ABV5N1W7_9ACTN</name>
<dbReference type="Proteomes" id="UP001589709">
    <property type="component" value="Unassembled WGS sequence"/>
</dbReference>
<feature type="DNA-binding region" description="H-T-H motif" evidence="4">
    <location>
        <begin position="46"/>
        <end position="65"/>
    </location>
</feature>
<comment type="caution">
    <text evidence="7">The sequence shown here is derived from an EMBL/GenBank/DDBJ whole genome shotgun (WGS) entry which is preliminary data.</text>
</comment>
<reference evidence="7 8" key="1">
    <citation type="submission" date="2024-09" db="EMBL/GenBank/DDBJ databases">
        <authorList>
            <person name="Sun Q."/>
            <person name="Mori K."/>
        </authorList>
    </citation>
    <scope>NUCLEOTIDE SEQUENCE [LARGE SCALE GENOMIC DNA]</scope>
    <source>
        <strain evidence="7 8">JCM 6917</strain>
    </source>
</reference>
<proteinExistence type="predicted"/>
<dbReference type="InterPro" id="IPR009057">
    <property type="entry name" value="Homeodomain-like_sf"/>
</dbReference>
<dbReference type="PROSITE" id="PS50977">
    <property type="entry name" value="HTH_TETR_2"/>
    <property type="match status" value="1"/>
</dbReference>
<keyword evidence="1" id="KW-0805">Transcription regulation</keyword>
<evidence type="ECO:0000313" key="7">
    <source>
        <dbReference type="EMBL" id="MFB9464192.1"/>
    </source>
</evidence>
<feature type="region of interest" description="Disordered" evidence="5">
    <location>
        <begin position="1"/>
        <end position="24"/>
    </location>
</feature>
<evidence type="ECO:0000256" key="5">
    <source>
        <dbReference type="SAM" id="MobiDB-lite"/>
    </source>
</evidence>
<dbReference type="Pfam" id="PF17754">
    <property type="entry name" value="TetR_C_14"/>
    <property type="match status" value="1"/>
</dbReference>
<dbReference type="Pfam" id="PF00440">
    <property type="entry name" value="TetR_N"/>
    <property type="match status" value="1"/>
</dbReference>
<evidence type="ECO:0000256" key="3">
    <source>
        <dbReference type="ARBA" id="ARBA00023163"/>
    </source>
</evidence>